<organism evidence="2 3">
    <name type="scientific">Marasmius crinis-equi</name>
    <dbReference type="NCBI Taxonomy" id="585013"/>
    <lineage>
        <taxon>Eukaryota</taxon>
        <taxon>Fungi</taxon>
        <taxon>Dikarya</taxon>
        <taxon>Basidiomycota</taxon>
        <taxon>Agaricomycotina</taxon>
        <taxon>Agaricomycetes</taxon>
        <taxon>Agaricomycetidae</taxon>
        <taxon>Agaricales</taxon>
        <taxon>Marasmiineae</taxon>
        <taxon>Marasmiaceae</taxon>
        <taxon>Marasmius</taxon>
    </lineage>
</organism>
<gene>
    <name evidence="2" type="ORF">V5O48_019685</name>
</gene>
<feature type="compositionally biased region" description="Basic residues" evidence="1">
    <location>
        <begin position="54"/>
        <end position="67"/>
    </location>
</feature>
<feature type="compositionally biased region" description="Low complexity" evidence="1">
    <location>
        <begin position="13"/>
        <end position="22"/>
    </location>
</feature>
<reference evidence="2 3" key="1">
    <citation type="submission" date="2024-02" db="EMBL/GenBank/DDBJ databases">
        <title>A draft genome for the cacao thread blight pathogen Marasmius crinis-equi.</title>
        <authorList>
            <person name="Cohen S.P."/>
            <person name="Baruah I.K."/>
            <person name="Amoako-Attah I."/>
            <person name="Bukari Y."/>
            <person name="Meinhardt L.W."/>
            <person name="Bailey B.A."/>
        </authorList>
    </citation>
    <scope>NUCLEOTIDE SEQUENCE [LARGE SCALE GENOMIC DNA]</scope>
    <source>
        <strain evidence="2 3">GH-76</strain>
    </source>
</reference>
<evidence type="ECO:0000313" key="2">
    <source>
        <dbReference type="EMBL" id="KAL0562402.1"/>
    </source>
</evidence>
<feature type="compositionally biased region" description="Polar residues" evidence="1">
    <location>
        <begin position="23"/>
        <end position="34"/>
    </location>
</feature>
<evidence type="ECO:0000313" key="3">
    <source>
        <dbReference type="Proteomes" id="UP001465976"/>
    </source>
</evidence>
<proteinExistence type="predicted"/>
<protein>
    <submittedName>
        <fullName evidence="2">Uncharacterized protein</fullName>
    </submittedName>
</protein>
<feature type="non-terminal residue" evidence="2">
    <location>
        <position position="164"/>
    </location>
</feature>
<evidence type="ECO:0000256" key="1">
    <source>
        <dbReference type="SAM" id="MobiDB-lite"/>
    </source>
</evidence>
<dbReference type="Proteomes" id="UP001465976">
    <property type="component" value="Unassembled WGS sequence"/>
</dbReference>
<dbReference type="EMBL" id="JBAHYK010005895">
    <property type="protein sequence ID" value="KAL0562402.1"/>
    <property type="molecule type" value="Genomic_DNA"/>
</dbReference>
<feature type="compositionally biased region" description="Gly residues" evidence="1">
    <location>
        <begin position="1"/>
        <end position="12"/>
    </location>
</feature>
<name>A0ABR3EHR3_9AGAR</name>
<comment type="caution">
    <text evidence="2">The sequence shown here is derived from an EMBL/GenBank/DDBJ whole genome shotgun (WGS) entry which is preliminary data.</text>
</comment>
<sequence>SGSGSGSGGSGSSNGSRSASASPMSTTSVPLNDGSSHHPVSHHRVPNESDNHGNHIRHQQHQHHQQVHQHERHSSLDSLDIFSPAPGNNFDPWFQTFMTISNDKDQDATPVPPASSLNWTASNTQAEPTQMNGNGAHENNFQPQPAQFDPNSFNDLDYTVDPAG</sequence>
<keyword evidence="3" id="KW-1185">Reference proteome</keyword>
<feature type="region of interest" description="Disordered" evidence="1">
    <location>
        <begin position="104"/>
        <end position="164"/>
    </location>
</feature>
<feature type="non-terminal residue" evidence="2">
    <location>
        <position position="1"/>
    </location>
</feature>
<accession>A0ABR3EHR3</accession>
<feature type="region of interest" description="Disordered" evidence="1">
    <location>
        <begin position="1"/>
        <end position="88"/>
    </location>
</feature>
<feature type="compositionally biased region" description="Polar residues" evidence="1">
    <location>
        <begin position="115"/>
        <end position="154"/>
    </location>
</feature>